<name>A0A1R3IPI4_COCAP</name>
<comment type="caution">
    <text evidence="1">The sequence shown here is derived from an EMBL/GenBank/DDBJ whole genome shotgun (WGS) entry which is preliminary data.</text>
</comment>
<accession>A0A1R3IPI4</accession>
<organism evidence="1 2">
    <name type="scientific">Corchorus capsularis</name>
    <name type="common">Jute</name>
    <dbReference type="NCBI Taxonomy" id="210143"/>
    <lineage>
        <taxon>Eukaryota</taxon>
        <taxon>Viridiplantae</taxon>
        <taxon>Streptophyta</taxon>
        <taxon>Embryophyta</taxon>
        <taxon>Tracheophyta</taxon>
        <taxon>Spermatophyta</taxon>
        <taxon>Magnoliopsida</taxon>
        <taxon>eudicotyledons</taxon>
        <taxon>Gunneridae</taxon>
        <taxon>Pentapetalae</taxon>
        <taxon>rosids</taxon>
        <taxon>malvids</taxon>
        <taxon>Malvales</taxon>
        <taxon>Malvaceae</taxon>
        <taxon>Grewioideae</taxon>
        <taxon>Apeibeae</taxon>
        <taxon>Corchorus</taxon>
    </lineage>
</organism>
<dbReference type="Gramene" id="OMO84483">
    <property type="protein sequence ID" value="OMO84483"/>
    <property type="gene ID" value="CCACVL1_10803"/>
</dbReference>
<reference evidence="1 2" key="1">
    <citation type="submission" date="2013-09" db="EMBL/GenBank/DDBJ databases">
        <title>Corchorus capsularis genome sequencing.</title>
        <authorList>
            <person name="Alam M."/>
            <person name="Haque M.S."/>
            <person name="Islam M.S."/>
            <person name="Emdad E.M."/>
            <person name="Islam M.M."/>
            <person name="Ahmed B."/>
            <person name="Halim A."/>
            <person name="Hossen Q.M.M."/>
            <person name="Hossain M.Z."/>
            <person name="Ahmed R."/>
            <person name="Khan M.M."/>
            <person name="Islam R."/>
            <person name="Rashid M.M."/>
            <person name="Khan S.A."/>
            <person name="Rahman M.S."/>
            <person name="Alam M."/>
        </authorList>
    </citation>
    <scope>NUCLEOTIDE SEQUENCE [LARGE SCALE GENOMIC DNA]</scope>
    <source>
        <strain evidence="2">cv. CVL-1</strain>
        <tissue evidence="1">Whole seedling</tissue>
    </source>
</reference>
<dbReference type="Proteomes" id="UP000188268">
    <property type="component" value="Unassembled WGS sequence"/>
</dbReference>
<proteinExistence type="predicted"/>
<gene>
    <name evidence="1" type="ORF">CCACVL1_10803</name>
</gene>
<protein>
    <submittedName>
        <fullName evidence="1">Uncharacterized protein</fullName>
    </submittedName>
</protein>
<dbReference type="AlphaFoldDB" id="A0A1R3IPI4"/>
<evidence type="ECO:0000313" key="1">
    <source>
        <dbReference type="EMBL" id="OMO84483.1"/>
    </source>
</evidence>
<evidence type="ECO:0000313" key="2">
    <source>
        <dbReference type="Proteomes" id="UP000188268"/>
    </source>
</evidence>
<dbReference type="EMBL" id="AWWV01009723">
    <property type="protein sequence ID" value="OMO84483.1"/>
    <property type="molecule type" value="Genomic_DNA"/>
</dbReference>
<keyword evidence="2" id="KW-1185">Reference proteome</keyword>
<sequence>MEYFQGSNKQVVTILIGTKILRWKRRPNPKQEDQSHFWSQNLERAQSRLRANLPQVKGLKKSVKKVVSIAVPASKIAMP</sequence>